<dbReference type="Proteomes" id="UP000235388">
    <property type="component" value="Unassembled WGS sequence"/>
</dbReference>
<feature type="region of interest" description="Disordered" evidence="1">
    <location>
        <begin position="89"/>
        <end position="129"/>
    </location>
</feature>
<evidence type="ECO:0000256" key="1">
    <source>
        <dbReference type="SAM" id="MobiDB-lite"/>
    </source>
</evidence>
<dbReference type="AlphaFoldDB" id="A0A2N5W6E0"/>
<name>A0A2N5W6E0_9BASI</name>
<evidence type="ECO:0000313" key="2">
    <source>
        <dbReference type="EMBL" id="PLW57778.1"/>
    </source>
</evidence>
<gene>
    <name evidence="2" type="ORF">PCANC_01327</name>
</gene>
<sequence length="129" mass="13898">MEEILTTVLDGQTLADKTFKANHHAEPTPLPFSRSTPQIPNPACKESHHIPFTSRLPYLEDPKSILQAANAAQQRAATAKSRARLRTRIQLGRLPALPASPPPVSTTPTTPVGSPPPLPTTLPPHPPQC</sequence>
<dbReference type="EMBL" id="PGCJ01000008">
    <property type="protein sequence ID" value="PLW57778.1"/>
    <property type="molecule type" value="Genomic_DNA"/>
</dbReference>
<proteinExistence type="predicted"/>
<comment type="caution">
    <text evidence="2">The sequence shown here is derived from an EMBL/GenBank/DDBJ whole genome shotgun (WGS) entry which is preliminary data.</text>
</comment>
<reference evidence="2 3" key="1">
    <citation type="submission" date="2017-11" db="EMBL/GenBank/DDBJ databases">
        <title>De novo assembly and phasing of dikaryotic genomes from two isolates of Puccinia coronata f. sp. avenae, the causal agent of oat crown rust.</title>
        <authorList>
            <person name="Miller M.E."/>
            <person name="Zhang Y."/>
            <person name="Omidvar V."/>
            <person name="Sperschneider J."/>
            <person name="Schwessinger B."/>
            <person name="Raley C."/>
            <person name="Palmer J.M."/>
            <person name="Garnica D."/>
            <person name="Upadhyaya N."/>
            <person name="Rathjen J."/>
            <person name="Taylor J.M."/>
            <person name="Park R.F."/>
            <person name="Dodds P.N."/>
            <person name="Hirsch C.D."/>
            <person name="Kianian S.F."/>
            <person name="Figueroa M."/>
        </authorList>
    </citation>
    <scope>NUCLEOTIDE SEQUENCE [LARGE SCALE GENOMIC DNA]</scope>
    <source>
        <strain evidence="2">12NC29</strain>
    </source>
</reference>
<protein>
    <submittedName>
        <fullName evidence="2">Uncharacterized protein</fullName>
    </submittedName>
</protein>
<feature type="compositionally biased region" description="Pro residues" evidence="1">
    <location>
        <begin position="113"/>
        <end position="129"/>
    </location>
</feature>
<accession>A0A2N5W6E0</accession>
<keyword evidence="3" id="KW-1185">Reference proteome</keyword>
<organism evidence="2 3">
    <name type="scientific">Puccinia coronata f. sp. avenae</name>
    <dbReference type="NCBI Taxonomy" id="200324"/>
    <lineage>
        <taxon>Eukaryota</taxon>
        <taxon>Fungi</taxon>
        <taxon>Dikarya</taxon>
        <taxon>Basidiomycota</taxon>
        <taxon>Pucciniomycotina</taxon>
        <taxon>Pucciniomycetes</taxon>
        <taxon>Pucciniales</taxon>
        <taxon>Pucciniaceae</taxon>
        <taxon>Puccinia</taxon>
    </lineage>
</organism>
<evidence type="ECO:0000313" key="3">
    <source>
        <dbReference type="Proteomes" id="UP000235388"/>
    </source>
</evidence>
<feature type="region of interest" description="Disordered" evidence="1">
    <location>
        <begin position="21"/>
        <end position="40"/>
    </location>
</feature>